<feature type="signal peptide" evidence="3">
    <location>
        <begin position="1"/>
        <end position="18"/>
    </location>
</feature>
<dbReference type="SUPFAM" id="SSF49503">
    <property type="entry name" value="Cupredoxins"/>
    <property type="match status" value="1"/>
</dbReference>
<reference evidence="5 6" key="1">
    <citation type="submission" date="2018-12" db="EMBL/GenBank/DDBJ databases">
        <authorList>
            <consortium name="Pathogen Informatics"/>
        </authorList>
    </citation>
    <scope>NUCLEOTIDE SEQUENCE [LARGE SCALE GENOMIC DNA]</scope>
    <source>
        <strain evidence="5 6">NCTC7357</strain>
    </source>
</reference>
<sequence>MKAKLVTPVIAAVTLLFAATTMGSAGNGKADIGHPGVASEVTRTVDVEMGDIFFKPKSIDVKPGETLRFILRNEGSLLHEFNIDQAAAHAAHQAAYAARQKEKASLFQSGTRAPTSAGKMTNDAPNSVLIEPGATKELIWTFNTSTGLQFACNRPGHYQFGMVGQFDLK</sequence>
<gene>
    <name evidence="5" type="ORF">NCTC7357_00888</name>
</gene>
<evidence type="ECO:0000259" key="4">
    <source>
        <dbReference type="Pfam" id="PF00127"/>
    </source>
</evidence>
<dbReference type="AlphaFoldDB" id="A0AAX3FTL0"/>
<evidence type="ECO:0000256" key="1">
    <source>
        <dbReference type="ARBA" id="ARBA00022723"/>
    </source>
</evidence>
<dbReference type="PANTHER" id="PTHR38439">
    <property type="entry name" value="AURACYANIN-B"/>
    <property type="match status" value="1"/>
</dbReference>
<dbReference type="InterPro" id="IPR000923">
    <property type="entry name" value="BlueCu_1"/>
</dbReference>
<dbReference type="InterPro" id="IPR008972">
    <property type="entry name" value="Cupredoxin"/>
</dbReference>
<dbReference type="PANTHER" id="PTHR38439:SF3">
    <property type="entry name" value="COPPER-RESISTANT CUPROPROTEIN COPI"/>
    <property type="match status" value="1"/>
</dbReference>
<dbReference type="GO" id="GO:0009055">
    <property type="term" value="F:electron transfer activity"/>
    <property type="evidence" value="ECO:0007669"/>
    <property type="project" value="InterPro"/>
</dbReference>
<feature type="domain" description="Blue (type 1) copper" evidence="4">
    <location>
        <begin position="44"/>
        <end position="167"/>
    </location>
</feature>
<evidence type="ECO:0000256" key="2">
    <source>
        <dbReference type="ARBA" id="ARBA00023008"/>
    </source>
</evidence>
<evidence type="ECO:0000313" key="6">
    <source>
        <dbReference type="Proteomes" id="UP000277437"/>
    </source>
</evidence>
<keyword evidence="2" id="KW-0186">Copper</keyword>
<keyword evidence="3" id="KW-0732">Signal</keyword>
<dbReference type="Pfam" id="PF00127">
    <property type="entry name" value="Copper-bind"/>
    <property type="match status" value="1"/>
</dbReference>
<dbReference type="Gene3D" id="2.60.40.420">
    <property type="entry name" value="Cupredoxins - blue copper proteins"/>
    <property type="match status" value="1"/>
</dbReference>
<dbReference type="GO" id="GO:0005507">
    <property type="term" value="F:copper ion binding"/>
    <property type="evidence" value="ECO:0007669"/>
    <property type="project" value="InterPro"/>
</dbReference>
<organism evidence="5 6">
    <name type="scientific">Pseudomonas chlororaphis</name>
    <dbReference type="NCBI Taxonomy" id="587753"/>
    <lineage>
        <taxon>Bacteria</taxon>
        <taxon>Pseudomonadati</taxon>
        <taxon>Pseudomonadota</taxon>
        <taxon>Gammaproteobacteria</taxon>
        <taxon>Pseudomonadales</taxon>
        <taxon>Pseudomonadaceae</taxon>
        <taxon>Pseudomonas</taxon>
    </lineage>
</organism>
<evidence type="ECO:0000256" key="3">
    <source>
        <dbReference type="SAM" id="SignalP"/>
    </source>
</evidence>
<feature type="chain" id="PRO_5043791451" evidence="3">
    <location>
        <begin position="19"/>
        <end position="169"/>
    </location>
</feature>
<keyword evidence="1" id="KW-0479">Metal-binding</keyword>
<dbReference type="Proteomes" id="UP000277437">
    <property type="component" value="Chromosome"/>
</dbReference>
<protein>
    <submittedName>
        <fullName evidence="5">Plastocyanin/azurin family copper binding protein</fullName>
    </submittedName>
</protein>
<accession>A0AAX3FTL0</accession>
<dbReference type="EMBL" id="LR134334">
    <property type="protein sequence ID" value="VEF72652.1"/>
    <property type="molecule type" value="Genomic_DNA"/>
</dbReference>
<name>A0AAX3FTL0_9PSED</name>
<evidence type="ECO:0000313" key="5">
    <source>
        <dbReference type="EMBL" id="VEF72652.1"/>
    </source>
</evidence>
<proteinExistence type="predicted"/>
<dbReference type="InterPro" id="IPR050845">
    <property type="entry name" value="Cu-binding_ET"/>
</dbReference>
<dbReference type="RefSeq" id="WP_124324687.1">
    <property type="nucleotide sequence ID" value="NZ_CP118137.1"/>
</dbReference>